<dbReference type="SUPFAM" id="SSF51679">
    <property type="entry name" value="Bacterial luciferase-like"/>
    <property type="match status" value="1"/>
</dbReference>
<evidence type="ECO:0000313" key="4">
    <source>
        <dbReference type="Proteomes" id="UP000535838"/>
    </source>
</evidence>
<dbReference type="InterPro" id="IPR011251">
    <property type="entry name" value="Luciferase-like_dom"/>
</dbReference>
<accession>A0A841SP74</accession>
<dbReference type="GO" id="GO:0016705">
    <property type="term" value="F:oxidoreductase activity, acting on paired donors, with incorporation or reduction of molecular oxygen"/>
    <property type="evidence" value="ECO:0007669"/>
    <property type="project" value="InterPro"/>
</dbReference>
<dbReference type="InterPro" id="IPR019949">
    <property type="entry name" value="CmoO-like"/>
</dbReference>
<sequence>MRLLKLGILDQSPIGTGENATTALWHTIELARRAERLGYSRFWVSEHHDSGSLAGSSPEVLLSAIGSHTSHIRIGSGGVLLPHYSPYKVAENFRILEGLYPGRVDLGIGRAPGGMPLSSLALRGDGASSRDDKLPEMLAELGAYLETGAPLPKEHPLAGLTATPKVGTAPEIWLLGSSGFSAALAGRMGAKFSFAQFINGNGGQSATSEYSRGYRPGPLGRRPQVSVCVFVICADSDLTAEREAKAMDLRLLQQEKGEYFRSFPTPEEAAAYPYTEWERARIAENRKRMIVGGPARVRSSLLALADSYRTDEVLIACMMSDFRLRLRCYELLADLFFLRR</sequence>
<dbReference type="Pfam" id="PF00296">
    <property type="entry name" value="Bac_luciferase"/>
    <property type="match status" value="1"/>
</dbReference>
<evidence type="ECO:0000259" key="2">
    <source>
        <dbReference type="Pfam" id="PF00296"/>
    </source>
</evidence>
<reference evidence="3 4" key="1">
    <citation type="submission" date="2020-08" db="EMBL/GenBank/DDBJ databases">
        <title>Cohnella phylogeny.</title>
        <authorList>
            <person name="Dunlap C."/>
        </authorList>
    </citation>
    <scope>NUCLEOTIDE SEQUENCE [LARGE SCALE GENOMIC DNA]</scope>
    <source>
        <strain evidence="3 4">DSM 25241</strain>
    </source>
</reference>
<organism evidence="3 4">
    <name type="scientific">Cohnella thailandensis</name>
    <dbReference type="NCBI Taxonomy" id="557557"/>
    <lineage>
        <taxon>Bacteria</taxon>
        <taxon>Bacillati</taxon>
        <taxon>Bacillota</taxon>
        <taxon>Bacilli</taxon>
        <taxon>Bacillales</taxon>
        <taxon>Paenibacillaceae</taxon>
        <taxon>Cohnella</taxon>
    </lineage>
</organism>
<comment type="similarity">
    <text evidence="1">To bacterial alkanal monooxygenase alpha and beta chains.</text>
</comment>
<comment type="caution">
    <text evidence="3">The sequence shown here is derived from an EMBL/GenBank/DDBJ whole genome shotgun (WGS) entry which is preliminary data.</text>
</comment>
<dbReference type="Proteomes" id="UP000535838">
    <property type="component" value="Unassembled WGS sequence"/>
</dbReference>
<dbReference type="NCBIfam" id="TIGR03558">
    <property type="entry name" value="oxido_grp_1"/>
    <property type="match status" value="1"/>
</dbReference>
<dbReference type="PANTHER" id="PTHR30137">
    <property type="entry name" value="LUCIFERASE-LIKE MONOOXYGENASE"/>
    <property type="match status" value="1"/>
</dbReference>
<dbReference type="EMBL" id="JACJVQ010000005">
    <property type="protein sequence ID" value="MBB6633754.1"/>
    <property type="molecule type" value="Genomic_DNA"/>
</dbReference>
<name>A0A841SP74_9BACL</name>
<protein>
    <submittedName>
        <fullName evidence="3">LLM class flavin-dependent oxidoreductase</fullName>
    </submittedName>
</protein>
<proteinExistence type="predicted"/>
<dbReference type="InterPro" id="IPR036661">
    <property type="entry name" value="Luciferase-like_sf"/>
</dbReference>
<dbReference type="CDD" id="cd00347">
    <property type="entry name" value="Flavin_utilizing_monoxygenases"/>
    <property type="match status" value="1"/>
</dbReference>
<dbReference type="PANTHER" id="PTHR30137:SF19">
    <property type="entry name" value="LUCIFERASE-LIKE MONOOXYGENASE"/>
    <property type="match status" value="1"/>
</dbReference>
<evidence type="ECO:0000313" key="3">
    <source>
        <dbReference type="EMBL" id="MBB6633754.1"/>
    </source>
</evidence>
<evidence type="ECO:0000256" key="1">
    <source>
        <dbReference type="ARBA" id="ARBA00007789"/>
    </source>
</evidence>
<dbReference type="Gene3D" id="3.20.20.30">
    <property type="entry name" value="Luciferase-like domain"/>
    <property type="match status" value="1"/>
</dbReference>
<feature type="domain" description="Luciferase-like" evidence="2">
    <location>
        <begin position="5"/>
        <end position="307"/>
    </location>
</feature>
<dbReference type="InterPro" id="IPR050766">
    <property type="entry name" value="Bact_Lucif_Oxidored"/>
</dbReference>
<dbReference type="FunFam" id="3.20.20.30:FF:000002">
    <property type="entry name" value="LLM class flavin-dependent oxidoreductase"/>
    <property type="match status" value="1"/>
</dbReference>
<dbReference type="GO" id="GO:0005829">
    <property type="term" value="C:cytosol"/>
    <property type="evidence" value="ECO:0007669"/>
    <property type="project" value="TreeGrafter"/>
</dbReference>
<gene>
    <name evidence="3" type="ORF">H7B67_06505</name>
</gene>
<dbReference type="AlphaFoldDB" id="A0A841SP74"/>
<dbReference type="RefSeq" id="WP_185118974.1">
    <property type="nucleotide sequence ID" value="NZ_JACJVQ010000005.1"/>
</dbReference>
<keyword evidence="4" id="KW-1185">Reference proteome</keyword>